<dbReference type="EMBL" id="QZWG01000012">
    <property type="protein sequence ID" value="RZB76681.1"/>
    <property type="molecule type" value="Genomic_DNA"/>
</dbReference>
<keyword evidence="3" id="KW-1133">Transmembrane helix</keyword>
<keyword evidence="6" id="KW-1185">Reference proteome</keyword>
<dbReference type="Proteomes" id="UP000053555">
    <property type="component" value="Unassembled WGS sequence"/>
</dbReference>
<evidence type="ECO:0000256" key="3">
    <source>
        <dbReference type="SAM" id="Phobius"/>
    </source>
</evidence>
<dbReference type="Gene3D" id="2.60.40.1820">
    <property type="match status" value="1"/>
</dbReference>
<dbReference type="EMBL" id="KN654183">
    <property type="protein sequence ID" value="KHN25782.1"/>
    <property type="molecule type" value="Genomic_DNA"/>
</dbReference>
<dbReference type="Proteomes" id="UP000289340">
    <property type="component" value="Chromosome 12"/>
</dbReference>
<comment type="subcellular location">
    <subcellularLocation>
        <location evidence="1">Membrane</location>
    </subcellularLocation>
</comment>
<reference evidence="5 6" key="2">
    <citation type="submission" date="2018-09" db="EMBL/GenBank/DDBJ databases">
        <title>A high-quality reference genome of wild soybean provides a powerful tool to mine soybean genomes.</title>
        <authorList>
            <person name="Xie M."/>
            <person name="Chung C.Y.L."/>
            <person name="Li M.-W."/>
            <person name="Wong F.-L."/>
            <person name="Chan T.-F."/>
            <person name="Lam H.-M."/>
        </authorList>
    </citation>
    <scope>NUCLEOTIDE SEQUENCE [LARGE SCALE GENOMIC DNA]</scope>
    <source>
        <strain evidence="6">cv. W05</strain>
        <tissue evidence="5">Hypocotyl of etiolated seedlings</tissue>
    </source>
</reference>
<evidence type="ECO:0000313" key="6">
    <source>
        <dbReference type="Proteomes" id="UP000289340"/>
    </source>
</evidence>
<feature type="transmembrane region" description="Helical" evidence="3">
    <location>
        <begin position="12"/>
        <end position="32"/>
    </location>
</feature>
<reference evidence="4" key="1">
    <citation type="submission" date="2014-07" db="EMBL/GenBank/DDBJ databases">
        <title>Identification of a novel salt tolerance gene in wild soybean by whole-genome sequencing.</title>
        <authorList>
            <person name="Lam H.-M."/>
            <person name="Qi X."/>
            <person name="Li M.-W."/>
            <person name="Liu X."/>
            <person name="Xie M."/>
            <person name="Ni M."/>
            <person name="Xu X."/>
        </authorList>
    </citation>
    <scope>NUCLEOTIDE SEQUENCE [LARGE SCALE GENOMIC DNA]</scope>
    <source>
        <tissue evidence="4">Root</tissue>
    </source>
</reference>
<protein>
    <submittedName>
        <fullName evidence="5">Late embryogenesis abundant protein</fullName>
    </submittedName>
</protein>
<gene>
    <name evidence="5" type="ORF">D0Y65_034899</name>
    <name evidence="4" type="ORF">glysoja_040657</name>
</gene>
<proteinExistence type="predicted"/>
<organism evidence="4">
    <name type="scientific">Glycine soja</name>
    <name type="common">Wild soybean</name>
    <dbReference type="NCBI Taxonomy" id="3848"/>
    <lineage>
        <taxon>Eukaryota</taxon>
        <taxon>Viridiplantae</taxon>
        <taxon>Streptophyta</taxon>
        <taxon>Embryophyta</taxon>
        <taxon>Tracheophyta</taxon>
        <taxon>Spermatophyta</taxon>
        <taxon>Magnoliopsida</taxon>
        <taxon>eudicotyledons</taxon>
        <taxon>Gunneridae</taxon>
        <taxon>Pentapetalae</taxon>
        <taxon>rosids</taxon>
        <taxon>fabids</taxon>
        <taxon>Fabales</taxon>
        <taxon>Fabaceae</taxon>
        <taxon>Papilionoideae</taxon>
        <taxon>50 kb inversion clade</taxon>
        <taxon>NPAAA clade</taxon>
        <taxon>indigoferoid/millettioid clade</taxon>
        <taxon>Phaseoleae</taxon>
        <taxon>Glycine</taxon>
        <taxon>Glycine subgen. Soja</taxon>
    </lineage>
</organism>
<dbReference type="PANTHER" id="PTHR31234">
    <property type="entry name" value="LATE EMBRYOGENESIS ABUNDANT (LEA) HYDROXYPROLINE-RICH GLYCOPROTEIN FAMILY"/>
    <property type="match status" value="1"/>
</dbReference>
<name>A0A0B2R1L3_GLYSO</name>
<dbReference type="Gramene" id="XM_028337255.1">
    <property type="protein sequence ID" value="XP_028193056.1"/>
    <property type="gene ID" value="LOC114378608"/>
</dbReference>
<dbReference type="PANTHER" id="PTHR31234:SF65">
    <property type="entry name" value="LATE EMBRYOGENESIS ABUNDANT PROTEIN, LEA_2 SUBGROUP"/>
    <property type="match status" value="1"/>
</dbReference>
<evidence type="ECO:0000313" key="4">
    <source>
        <dbReference type="EMBL" id="KHN25782.1"/>
    </source>
</evidence>
<dbReference type="InterPro" id="IPR044839">
    <property type="entry name" value="NDR1-like"/>
</dbReference>
<evidence type="ECO:0000313" key="5">
    <source>
        <dbReference type="EMBL" id="RZB76681.1"/>
    </source>
</evidence>
<dbReference type="AlphaFoldDB" id="A0A0B2R1L3"/>
<dbReference type="GO" id="GO:0098542">
    <property type="term" value="P:defense response to other organism"/>
    <property type="evidence" value="ECO:0007669"/>
    <property type="project" value="InterPro"/>
</dbReference>
<accession>A0A0B2R1L3</accession>
<evidence type="ECO:0000256" key="2">
    <source>
        <dbReference type="ARBA" id="ARBA00023136"/>
    </source>
</evidence>
<sequence>MANRGLKICLAVSLLFLVIVTIMIVTLFMTIFKPKNPEITVHPVGLEDFQFSLSPNLTINVTLGMIITIRNPNYGSFEYKNSTGYVNFHDTVVAEVPIEAELVPARGQINVNTSADFMVEKLINDPNFLSDVLGGTLNFTSTTALPGKARMFNIIKLKATSYSSCDISVNISSRKVDTNCNYKIKL</sequence>
<dbReference type="GO" id="GO:0016020">
    <property type="term" value="C:membrane"/>
    <property type="evidence" value="ECO:0007669"/>
    <property type="project" value="UniProtKB-SubCell"/>
</dbReference>
<keyword evidence="2 3" id="KW-0472">Membrane</keyword>
<evidence type="ECO:0000256" key="1">
    <source>
        <dbReference type="ARBA" id="ARBA00004370"/>
    </source>
</evidence>
<keyword evidence="3" id="KW-0812">Transmembrane</keyword>